<keyword evidence="4" id="KW-1185">Reference proteome</keyword>
<accession>A0A165CZY9</accession>
<gene>
    <name evidence="3" type="ORF">CALCODRAFT_532503</name>
</gene>
<dbReference type="OrthoDB" id="3268553at2759"/>
<evidence type="ECO:0000313" key="4">
    <source>
        <dbReference type="Proteomes" id="UP000076842"/>
    </source>
</evidence>
<feature type="compositionally biased region" description="Acidic residues" evidence="1">
    <location>
        <begin position="605"/>
        <end position="628"/>
    </location>
</feature>
<dbReference type="InParanoid" id="A0A165CZY9"/>
<name>A0A165CZY9_9BASI</name>
<feature type="region of interest" description="Disordered" evidence="1">
    <location>
        <begin position="605"/>
        <end position="661"/>
    </location>
</feature>
<dbReference type="AlphaFoldDB" id="A0A165CZY9"/>
<organism evidence="3 4">
    <name type="scientific">Calocera cornea HHB12733</name>
    <dbReference type="NCBI Taxonomy" id="1353952"/>
    <lineage>
        <taxon>Eukaryota</taxon>
        <taxon>Fungi</taxon>
        <taxon>Dikarya</taxon>
        <taxon>Basidiomycota</taxon>
        <taxon>Agaricomycotina</taxon>
        <taxon>Dacrymycetes</taxon>
        <taxon>Dacrymycetales</taxon>
        <taxon>Dacrymycetaceae</taxon>
        <taxon>Calocera</taxon>
    </lineage>
</organism>
<feature type="region of interest" description="Disordered" evidence="1">
    <location>
        <begin position="675"/>
        <end position="727"/>
    </location>
</feature>
<feature type="region of interest" description="Disordered" evidence="1">
    <location>
        <begin position="85"/>
        <end position="128"/>
    </location>
</feature>
<feature type="region of interest" description="Disordered" evidence="1">
    <location>
        <begin position="532"/>
        <end position="593"/>
    </location>
</feature>
<protein>
    <recommendedName>
        <fullName evidence="2">DUF6532 domain-containing protein</fullName>
    </recommendedName>
</protein>
<feature type="compositionally biased region" description="Polar residues" evidence="1">
    <location>
        <begin position="532"/>
        <end position="541"/>
    </location>
</feature>
<feature type="domain" description="DUF6532" evidence="2">
    <location>
        <begin position="252"/>
        <end position="461"/>
    </location>
</feature>
<dbReference type="Pfam" id="PF20149">
    <property type="entry name" value="DUF6532"/>
    <property type="match status" value="2"/>
</dbReference>
<reference evidence="3 4" key="1">
    <citation type="journal article" date="2016" name="Mol. Biol. Evol.">
        <title>Comparative Genomics of Early-Diverging Mushroom-Forming Fungi Provides Insights into the Origins of Lignocellulose Decay Capabilities.</title>
        <authorList>
            <person name="Nagy L.G."/>
            <person name="Riley R."/>
            <person name="Tritt A."/>
            <person name="Adam C."/>
            <person name="Daum C."/>
            <person name="Floudas D."/>
            <person name="Sun H."/>
            <person name="Yadav J.S."/>
            <person name="Pangilinan J."/>
            <person name="Larsson K.H."/>
            <person name="Matsuura K."/>
            <person name="Barry K."/>
            <person name="Labutti K."/>
            <person name="Kuo R."/>
            <person name="Ohm R.A."/>
            <person name="Bhattacharya S.S."/>
            <person name="Shirouzu T."/>
            <person name="Yoshinaga Y."/>
            <person name="Martin F.M."/>
            <person name="Grigoriev I.V."/>
            <person name="Hibbett D.S."/>
        </authorList>
    </citation>
    <scope>NUCLEOTIDE SEQUENCE [LARGE SCALE GENOMIC DNA]</scope>
    <source>
        <strain evidence="3 4">HHB12733</strain>
    </source>
</reference>
<dbReference type="Proteomes" id="UP000076842">
    <property type="component" value="Unassembled WGS sequence"/>
</dbReference>
<feature type="domain" description="DUF6532" evidence="2">
    <location>
        <begin position="747"/>
        <end position="964"/>
    </location>
</feature>
<evidence type="ECO:0000259" key="2">
    <source>
        <dbReference type="Pfam" id="PF20149"/>
    </source>
</evidence>
<evidence type="ECO:0000313" key="3">
    <source>
        <dbReference type="EMBL" id="KZT51776.1"/>
    </source>
</evidence>
<feature type="compositionally biased region" description="Basic and acidic residues" evidence="1">
    <location>
        <begin position="86"/>
        <end position="106"/>
    </location>
</feature>
<sequence>MTNPSDMDDIQTPVAGVNTTAPSAERGTTPKEGASAVENRVDDPGLPKEAGNDLGGLLGTRTDGDVTVKRRDKTRMAGLFMAITKNMEDSLDEPKSDDTSTDKGKQPEVSPSVEKKRRLHDSGDDASSLVTINAPHPIALAKLQDGGYVLVFQRLDASTPIQGKSRNAQTVVPVKQEDPEVIEISKPDDDVNIAGKTTASEVKGGSSALKSSSSKNARHQLTLGTTRMKLGQTKSPAVPSGLMRLEKRLIAEAIAIWQLQQACLDLYPSATDSEEWAKTALTSARAGLMQDPNGAISRKDMDELLGKRGDAILLAIRNAEGDLLSKVLKAAATELPVVYQGIFTGAAPAIAWRVRHLLEEYRFIYYGNSYAVDTEENNFTDNPFLSKIMIAVISSVWKTSINSMEDSLFDPMPLGIIAVATCGIYAYLKHWWDGVESPTDAVQPGELEETYRDVMQNLETFEESKPEDCLAVQTQLTLRVRQYGSNENNMALSRCTVSVPYLYRFCDGTGLAAFQLIDALPWYNPLSGYNTTSSPPAQSLPTPAKASPKSMSHPARVSSGPSGWFKRARGTNTEPAPVPVPSTPSPVHSRSLKRTADQMAIEVEADDEAGEEDNYNPDEDSVASDSSEEVVYTGKGTRSRPANKPPAPLDKARTGVQRSNKGKPMKLEVRIHLTRRPKHKTPKPIKQEGPKASDTGANSVRTRLHGSASKVTNLTLHDPPPPKEPKAGGAYKLDLFSLEEQETIQDAKIMLRLQYFTINLYPPKAVADEFYETAVTIANRKAQERWEERMDAGDTRAINGTLRGLGKRHSRTLITHYGSWGRNLIKTVAQTVVRQCYSELFVPGLSESSRRKIVTILLHKQTCLFESYEVVDEDEGSVKRTGTFRHPAIKEIIAQGFFGNGTRGDGFRFPELFTAERQPDGLIAAAGTALCFAVGQYSTGKFKDSTFEMGTWKHEYEVILNTLKYYKTHRRVKYDALMQDLLHVATDALRASKGAAADAESELPENDIFISLDTDED</sequence>
<proteinExistence type="predicted"/>
<dbReference type="EMBL" id="KV424092">
    <property type="protein sequence ID" value="KZT51776.1"/>
    <property type="molecule type" value="Genomic_DNA"/>
</dbReference>
<evidence type="ECO:0000256" key="1">
    <source>
        <dbReference type="SAM" id="MobiDB-lite"/>
    </source>
</evidence>
<feature type="region of interest" description="Disordered" evidence="1">
    <location>
        <begin position="1"/>
        <end position="64"/>
    </location>
</feature>
<dbReference type="InterPro" id="IPR045341">
    <property type="entry name" value="DUF6532"/>
</dbReference>